<protein>
    <submittedName>
        <fullName evidence="1">Uncharacterized protein</fullName>
    </submittedName>
</protein>
<sequence length="285" mass="30879">MAKTWFLPPDFSFFPEGEIRLGMILKYPDRPTLALASLDPEETPHIPLPAVTTITETGHAHSAGSGRSAGANVFSKFVDLASVSGSVDVSKYKDREFGAVDHEVRFFSRALSPDALRATLQIDEVKEFINSGPFGRLRKRPVYLISGLRVAKDSFSVTNTTGSTTSRAGEVSASAASLGVPVGAGGGLSRGNEKHELHSYSTAPGVVFAYRLHVIRAKSNSKAESDLFTDTTAFFTGENEDDEDEEDQEMEFMDVTGGVIKGEKGVKSRMDEYNVGEEIVVFKSK</sequence>
<keyword evidence="2" id="KW-1185">Reference proteome</keyword>
<dbReference type="EMBL" id="JAPEUR010000008">
    <property type="protein sequence ID" value="KAJ4328691.1"/>
    <property type="molecule type" value="Genomic_DNA"/>
</dbReference>
<proteinExistence type="predicted"/>
<dbReference type="AlphaFoldDB" id="A0A9W8WMD8"/>
<accession>A0A9W8WMD8</accession>
<organism evidence="1 2">
    <name type="scientific">Fusarium piperis</name>
    <dbReference type="NCBI Taxonomy" id="1435070"/>
    <lineage>
        <taxon>Eukaryota</taxon>
        <taxon>Fungi</taxon>
        <taxon>Dikarya</taxon>
        <taxon>Ascomycota</taxon>
        <taxon>Pezizomycotina</taxon>
        <taxon>Sordariomycetes</taxon>
        <taxon>Hypocreomycetidae</taxon>
        <taxon>Hypocreales</taxon>
        <taxon>Nectriaceae</taxon>
        <taxon>Fusarium</taxon>
        <taxon>Fusarium solani species complex</taxon>
    </lineage>
</organism>
<evidence type="ECO:0000313" key="2">
    <source>
        <dbReference type="Proteomes" id="UP001140502"/>
    </source>
</evidence>
<dbReference type="Proteomes" id="UP001140502">
    <property type="component" value="Unassembled WGS sequence"/>
</dbReference>
<name>A0A9W8WMD8_9HYPO</name>
<evidence type="ECO:0000313" key="1">
    <source>
        <dbReference type="EMBL" id="KAJ4328691.1"/>
    </source>
</evidence>
<reference evidence="1" key="1">
    <citation type="submission" date="2022-10" db="EMBL/GenBank/DDBJ databases">
        <title>Tapping the CABI collections for fungal endophytes: first genome assemblies for Collariella, Neodidymelliopsis, Ascochyta clinopodiicola, Didymella pomorum, Didymosphaeria variabile, Neocosmospora piperis and Neocucurbitaria cava.</title>
        <authorList>
            <person name="Hill R."/>
        </authorList>
    </citation>
    <scope>NUCLEOTIDE SEQUENCE</scope>
    <source>
        <strain evidence="1">IMI 366586</strain>
    </source>
</reference>
<comment type="caution">
    <text evidence="1">The sequence shown here is derived from an EMBL/GenBank/DDBJ whole genome shotgun (WGS) entry which is preliminary data.</text>
</comment>
<dbReference type="OrthoDB" id="4500473at2759"/>
<gene>
    <name evidence="1" type="ORF">N0V84_000882</name>
</gene>